<dbReference type="EMBL" id="QTSX02003630">
    <property type="protein sequence ID" value="KAJ9069463.1"/>
    <property type="molecule type" value="Genomic_DNA"/>
</dbReference>
<proteinExistence type="predicted"/>
<reference evidence="1" key="1">
    <citation type="submission" date="2022-04" db="EMBL/GenBank/DDBJ databases">
        <title>Genome of the entomopathogenic fungus Entomophthora muscae.</title>
        <authorList>
            <person name="Elya C."/>
            <person name="Lovett B.R."/>
            <person name="Lee E."/>
            <person name="Macias A.M."/>
            <person name="Hajek A.E."/>
            <person name="De Bivort B.L."/>
            <person name="Kasson M.T."/>
            <person name="De Fine Licht H.H."/>
            <person name="Stajich J.E."/>
        </authorList>
    </citation>
    <scope>NUCLEOTIDE SEQUENCE</scope>
    <source>
        <strain evidence="1">Berkeley</strain>
    </source>
</reference>
<gene>
    <name evidence="1" type="ORF">DSO57_1018380</name>
</gene>
<sequence>MACTSSEITIRDLYFSACIVNLAVSGVLIFAGYATHFHQQQPRGISFFVAGGILTPVSFVAVIGGIAKMRRIVKMYSIWLYLVAVAGPIGIIALNYDSGTSELFKWIGLSIFLFSVECTLANLAHSYAKYIKESYHDKTAA</sequence>
<accession>A0ACC2T4D4</accession>
<evidence type="ECO:0000313" key="2">
    <source>
        <dbReference type="Proteomes" id="UP001165960"/>
    </source>
</evidence>
<organism evidence="1 2">
    <name type="scientific">Entomophthora muscae</name>
    <dbReference type="NCBI Taxonomy" id="34485"/>
    <lineage>
        <taxon>Eukaryota</taxon>
        <taxon>Fungi</taxon>
        <taxon>Fungi incertae sedis</taxon>
        <taxon>Zoopagomycota</taxon>
        <taxon>Entomophthoromycotina</taxon>
        <taxon>Entomophthoromycetes</taxon>
        <taxon>Entomophthorales</taxon>
        <taxon>Entomophthoraceae</taxon>
        <taxon>Entomophthora</taxon>
    </lineage>
</organism>
<comment type="caution">
    <text evidence="1">The sequence shown here is derived from an EMBL/GenBank/DDBJ whole genome shotgun (WGS) entry which is preliminary data.</text>
</comment>
<keyword evidence="2" id="KW-1185">Reference proteome</keyword>
<protein>
    <submittedName>
        <fullName evidence="1">Uncharacterized protein</fullName>
    </submittedName>
</protein>
<name>A0ACC2T4D4_9FUNG</name>
<evidence type="ECO:0000313" key="1">
    <source>
        <dbReference type="EMBL" id="KAJ9069463.1"/>
    </source>
</evidence>
<dbReference type="Proteomes" id="UP001165960">
    <property type="component" value="Unassembled WGS sequence"/>
</dbReference>